<evidence type="ECO:0000313" key="3">
    <source>
        <dbReference type="EnsemblMetazoa" id="RPRC012125-PA"/>
    </source>
</evidence>
<dbReference type="GO" id="GO:0000978">
    <property type="term" value="F:RNA polymerase II cis-regulatory region sequence-specific DNA binding"/>
    <property type="evidence" value="ECO:0007669"/>
    <property type="project" value="TreeGrafter"/>
</dbReference>
<accession>T1I753</accession>
<dbReference type="EnsemblMetazoa" id="RPRC012125-RA">
    <property type="protein sequence ID" value="RPRC012125-PA"/>
    <property type="gene ID" value="RPRC012125"/>
</dbReference>
<sequence length="333" mass="36737">MAMQPNPPQGKAAILEAVHLYLEKGRIDRKWMDGRSSSFFFFMISGGRDITGDVGHYGFVERKEVSSLFYMVTLVIASLNWDIPRDGEDPRSPAPEREYSSGGSPLYRTTPPSNSYLTYLQSEDLIPVSQALPSQHQQLDPWSQEMGRHHAAVVAAAAAAAGSSPLHLPLQLCQPGSLPPGGGGGGGGGGPHDKKTGQPKEQRIRRPMNAFMVWAKVERKKLADENPDLHNADLSKMLENKEYLYVPGNIGHSCKKLKLSVGAMSSFQEFQKSNSPSCKGRRIYYPTTSAVMSSEAKEVVESRGTSSLYLIEFLQMRTIDINIALRIVIYEYS</sequence>
<dbReference type="InterPro" id="IPR009071">
    <property type="entry name" value="HMG_box_dom"/>
</dbReference>
<dbReference type="PANTHER" id="PTHR10270:SF317">
    <property type="entry name" value="TRANSCRIPTION FACTOR SOX-15-RELATED"/>
    <property type="match status" value="1"/>
</dbReference>
<protein>
    <submittedName>
        <fullName evidence="3">HMG box domain-containing protein</fullName>
    </submittedName>
</protein>
<evidence type="ECO:0000256" key="1">
    <source>
        <dbReference type="ARBA" id="ARBA00023125"/>
    </source>
</evidence>
<dbReference type="STRING" id="13249.T1I753"/>
<dbReference type="Gene3D" id="1.10.30.10">
    <property type="entry name" value="High mobility group box domain"/>
    <property type="match status" value="1"/>
</dbReference>
<dbReference type="VEuPathDB" id="VectorBase:RPRC012125"/>
<name>T1I753_RHOPR</name>
<dbReference type="Pfam" id="PF00505">
    <property type="entry name" value="HMG_box"/>
    <property type="match status" value="1"/>
</dbReference>
<evidence type="ECO:0000313" key="4">
    <source>
        <dbReference type="Proteomes" id="UP000015103"/>
    </source>
</evidence>
<dbReference type="PANTHER" id="PTHR10270">
    <property type="entry name" value="SOX TRANSCRIPTION FACTOR"/>
    <property type="match status" value="1"/>
</dbReference>
<dbReference type="InParanoid" id="T1I753"/>
<dbReference type="SUPFAM" id="SSF47095">
    <property type="entry name" value="HMG-box"/>
    <property type="match status" value="1"/>
</dbReference>
<dbReference type="InterPro" id="IPR036910">
    <property type="entry name" value="HMG_box_dom_sf"/>
</dbReference>
<dbReference type="Proteomes" id="UP000015103">
    <property type="component" value="Unassembled WGS sequence"/>
</dbReference>
<dbReference type="GO" id="GO:0001228">
    <property type="term" value="F:DNA-binding transcription activator activity, RNA polymerase II-specific"/>
    <property type="evidence" value="ECO:0007669"/>
    <property type="project" value="TreeGrafter"/>
</dbReference>
<feature type="region of interest" description="Disordered" evidence="2">
    <location>
        <begin position="85"/>
        <end position="109"/>
    </location>
</feature>
<dbReference type="HOGENOM" id="CLU_835010_0_0_1"/>
<evidence type="ECO:0000256" key="2">
    <source>
        <dbReference type="SAM" id="MobiDB-lite"/>
    </source>
</evidence>
<feature type="compositionally biased region" description="Basic and acidic residues" evidence="2">
    <location>
        <begin position="191"/>
        <end position="204"/>
    </location>
</feature>
<feature type="compositionally biased region" description="Gly residues" evidence="2">
    <location>
        <begin position="179"/>
        <end position="190"/>
    </location>
</feature>
<feature type="compositionally biased region" description="Basic and acidic residues" evidence="2">
    <location>
        <begin position="85"/>
        <end position="99"/>
    </location>
</feature>
<organism evidence="3 4">
    <name type="scientific">Rhodnius prolixus</name>
    <name type="common">Triatomid bug</name>
    <dbReference type="NCBI Taxonomy" id="13249"/>
    <lineage>
        <taxon>Eukaryota</taxon>
        <taxon>Metazoa</taxon>
        <taxon>Ecdysozoa</taxon>
        <taxon>Arthropoda</taxon>
        <taxon>Hexapoda</taxon>
        <taxon>Insecta</taxon>
        <taxon>Pterygota</taxon>
        <taxon>Neoptera</taxon>
        <taxon>Paraneoptera</taxon>
        <taxon>Hemiptera</taxon>
        <taxon>Heteroptera</taxon>
        <taxon>Panheteroptera</taxon>
        <taxon>Cimicomorpha</taxon>
        <taxon>Reduviidae</taxon>
        <taxon>Triatominae</taxon>
        <taxon>Rhodnius</taxon>
    </lineage>
</organism>
<dbReference type="GO" id="GO:0005634">
    <property type="term" value="C:nucleus"/>
    <property type="evidence" value="ECO:0007669"/>
    <property type="project" value="UniProtKB-UniRule"/>
</dbReference>
<dbReference type="eggNOG" id="KOG0527">
    <property type="taxonomic scope" value="Eukaryota"/>
</dbReference>
<dbReference type="EMBL" id="ACPB03005106">
    <property type="status" value="NOT_ANNOTATED_CDS"/>
    <property type="molecule type" value="Genomic_DNA"/>
</dbReference>
<feature type="region of interest" description="Disordered" evidence="2">
    <location>
        <begin position="171"/>
        <end position="204"/>
    </location>
</feature>
<keyword evidence="1" id="KW-0238">DNA-binding</keyword>
<dbReference type="GO" id="GO:0030154">
    <property type="term" value="P:cell differentiation"/>
    <property type="evidence" value="ECO:0007669"/>
    <property type="project" value="TreeGrafter"/>
</dbReference>
<proteinExistence type="predicted"/>
<dbReference type="PROSITE" id="PS50118">
    <property type="entry name" value="HMG_BOX_2"/>
    <property type="match status" value="1"/>
</dbReference>
<keyword evidence="4" id="KW-1185">Reference proteome</keyword>
<reference evidence="3" key="1">
    <citation type="submission" date="2015-05" db="UniProtKB">
        <authorList>
            <consortium name="EnsemblMetazoa"/>
        </authorList>
    </citation>
    <scope>IDENTIFICATION</scope>
</reference>
<dbReference type="InterPro" id="IPR050140">
    <property type="entry name" value="SRY-related_HMG-box_TF-like"/>
</dbReference>
<dbReference type="AlphaFoldDB" id="T1I753"/>